<evidence type="ECO:0000313" key="1">
    <source>
        <dbReference type="EMBL" id="CAD9683762.1"/>
    </source>
</evidence>
<dbReference type="EMBL" id="HBHI01020349">
    <property type="protein sequence ID" value="CAD9683762.1"/>
    <property type="molecule type" value="Transcribed_RNA"/>
</dbReference>
<sequence>MYSAAKSVYLTDLNPVTMNNMKYNIDLNSNHYKEQHSENTNTMLPWVERVKAMSIDWGDESTWPDEKIDYVLGSDLIYQKSIVPLLKNVVNGLLKTDGSFLYVCPEEGARDGLIEFIAAMSREGFKCVTQDLAPPLFRSNPLSNGDDEEAFLHFHELPVTDYRLYEFRRC</sequence>
<reference evidence="1" key="1">
    <citation type="submission" date="2021-01" db="EMBL/GenBank/DDBJ databases">
        <authorList>
            <person name="Corre E."/>
            <person name="Pelletier E."/>
            <person name="Niang G."/>
            <person name="Scheremetjew M."/>
            <person name="Finn R."/>
            <person name="Kale V."/>
            <person name="Holt S."/>
            <person name="Cochrane G."/>
            <person name="Meng A."/>
            <person name="Brown T."/>
            <person name="Cohen L."/>
        </authorList>
    </citation>
    <scope>NUCLEOTIDE SEQUENCE</scope>
    <source>
        <strain evidence="1">CCMP1452</strain>
    </source>
</reference>
<accession>A0A7S2RY95</accession>
<evidence type="ECO:0008006" key="2">
    <source>
        <dbReference type="Google" id="ProtNLM"/>
    </source>
</evidence>
<proteinExistence type="predicted"/>
<gene>
    <name evidence="1" type="ORF">EANT1437_LOCUS10415</name>
</gene>
<dbReference type="PANTHER" id="PTHR14614">
    <property type="entry name" value="HEPATOCELLULAR CARCINOMA-ASSOCIATED ANTIGEN"/>
    <property type="match status" value="1"/>
</dbReference>
<dbReference type="AlphaFoldDB" id="A0A7S2RY95"/>
<dbReference type="SUPFAM" id="SSF53335">
    <property type="entry name" value="S-adenosyl-L-methionine-dependent methyltransferases"/>
    <property type="match status" value="1"/>
</dbReference>
<organism evidence="1">
    <name type="scientific">Eucampia antarctica</name>
    <dbReference type="NCBI Taxonomy" id="49252"/>
    <lineage>
        <taxon>Eukaryota</taxon>
        <taxon>Sar</taxon>
        <taxon>Stramenopiles</taxon>
        <taxon>Ochrophyta</taxon>
        <taxon>Bacillariophyta</taxon>
        <taxon>Mediophyceae</taxon>
        <taxon>Biddulphiophycidae</taxon>
        <taxon>Hemiaulales</taxon>
        <taxon>Hemiaulaceae</taxon>
        <taxon>Eucampia</taxon>
    </lineage>
</organism>
<protein>
    <recommendedName>
        <fullName evidence="2">Calmodulin-lysine N-methyltransferase</fullName>
    </recommendedName>
</protein>
<dbReference type="InterPro" id="IPR019410">
    <property type="entry name" value="Methyltransf_16"/>
</dbReference>
<name>A0A7S2RY95_9STRA</name>
<dbReference type="Gene3D" id="3.40.50.150">
    <property type="entry name" value="Vaccinia Virus protein VP39"/>
    <property type="match status" value="1"/>
</dbReference>
<dbReference type="InterPro" id="IPR029063">
    <property type="entry name" value="SAM-dependent_MTases_sf"/>
</dbReference>
<dbReference type="Pfam" id="PF10294">
    <property type="entry name" value="Methyltransf_16"/>
    <property type="match status" value="1"/>
</dbReference>